<keyword evidence="3" id="KW-1185">Reference proteome</keyword>
<accession>A0ABW8ARM9</accession>
<evidence type="ECO:0000313" key="3">
    <source>
        <dbReference type="Proteomes" id="UP001612915"/>
    </source>
</evidence>
<dbReference type="InterPro" id="IPR025355">
    <property type="entry name" value="DUF4259"/>
</dbReference>
<evidence type="ECO:0000313" key="2">
    <source>
        <dbReference type="EMBL" id="MFI7589045.1"/>
    </source>
</evidence>
<feature type="region of interest" description="Disordered" evidence="1">
    <location>
        <begin position="23"/>
        <end position="54"/>
    </location>
</feature>
<feature type="compositionally biased region" description="Basic and acidic residues" evidence="1">
    <location>
        <begin position="26"/>
        <end position="37"/>
    </location>
</feature>
<organism evidence="2 3">
    <name type="scientific">Spongisporangium articulatum</name>
    <dbReference type="NCBI Taxonomy" id="3362603"/>
    <lineage>
        <taxon>Bacteria</taxon>
        <taxon>Bacillati</taxon>
        <taxon>Actinomycetota</taxon>
        <taxon>Actinomycetes</taxon>
        <taxon>Kineosporiales</taxon>
        <taxon>Kineosporiaceae</taxon>
        <taxon>Spongisporangium</taxon>
    </lineage>
</organism>
<sequence length="54" mass="5810">MGAWGMGVLDDDGAWDYLGDLIARPQAERTTTRDAPTRRSSRVGSESPAVGSWS</sequence>
<name>A0ABW8ARM9_9ACTN</name>
<comment type="caution">
    <text evidence="2">The sequence shown here is derived from an EMBL/GenBank/DDBJ whole genome shotgun (WGS) entry which is preliminary data.</text>
</comment>
<dbReference type="EMBL" id="JBITLV010000006">
    <property type="protein sequence ID" value="MFI7589045.1"/>
    <property type="molecule type" value="Genomic_DNA"/>
</dbReference>
<proteinExistence type="predicted"/>
<gene>
    <name evidence="2" type="ORF">ACIB24_18435</name>
</gene>
<dbReference type="RefSeq" id="WP_398283349.1">
    <property type="nucleotide sequence ID" value="NZ_JBITLV010000006.1"/>
</dbReference>
<dbReference type="Proteomes" id="UP001612915">
    <property type="component" value="Unassembled WGS sequence"/>
</dbReference>
<reference evidence="2 3" key="1">
    <citation type="submission" date="2024-10" db="EMBL/GenBank/DDBJ databases">
        <title>The Natural Products Discovery Center: Release of the First 8490 Sequenced Strains for Exploring Actinobacteria Biosynthetic Diversity.</title>
        <authorList>
            <person name="Kalkreuter E."/>
            <person name="Kautsar S.A."/>
            <person name="Yang D."/>
            <person name="Bader C.D."/>
            <person name="Teijaro C.N."/>
            <person name="Fluegel L."/>
            <person name="Davis C.M."/>
            <person name="Simpson J.R."/>
            <person name="Lauterbach L."/>
            <person name="Steele A.D."/>
            <person name="Gui C."/>
            <person name="Meng S."/>
            <person name="Li G."/>
            <person name="Viehrig K."/>
            <person name="Ye F."/>
            <person name="Su P."/>
            <person name="Kiefer A.F."/>
            <person name="Nichols A."/>
            <person name="Cepeda A.J."/>
            <person name="Yan W."/>
            <person name="Fan B."/>
            <person name="Jiang Y."/>
            <person name="Adhikari A."/>
            <person name="Zheng C.-J."/>
            <person name="Schuster L."/>
            <person name="Cowan T.M."/>
            <person name="Smanski M.J."/>
            <person name="Chevrette M.G."/>
            <person name="De Carvalho L.P.S."/>
            <person name="Shen B."/>
        </authorList>
    </citation>
    <scope>NUCLEOTIDE SEQUENCE [LARGE SCALE GENOMIC DNA]</scope>
    <source>
        <strain evidence="2 3">NPDC049639</strain>
    </source>
</reference>
<protein>
    <submittedName>
        <fullName evidence="2">DUF4259 domain-containing protein</fullName>
    </submittedName>
</protein>
<evidence type="ECO:0000256" key="1">
    <source>
        <dbReference type="SAM" id="MobiDB-lite"/>
    </source>
</evidence>
<dbReference type="Pfam" id="PF14078">
    <property type="entry name" value="DUF4259"/>
    <property type="match status" value="1"/>
</dbReference>